<keyword evidence="6 7" id="KW-0464">Manganese</keyword>
<evidence type="ECO:0000256" key="9">
    <source>
        <dbReference type="PIRSR" id="PIRSR601929-3"/>
    </source>
</evidence>
<feature type="chain" id="PRO_5035962680" description="Germin-like protein" evidence="10">
    <location>
        <begin position="34"/>
        <end position="234"/>
    </location>
</feature>
<evidence type="ECO:0000259" key="11">
    <source>
        <dbReference type="SMART" id="SM00835"/>
    </source>
</evidence>
<dbReference type="InterPro" id="IPR011051">
    <property type="entry name" value="RmlC_Cupin_sf"/>
</dbReference>
<comment type="caution">
    <text evidence="12">The sequence shown here is derived from an EMBL/GenBank/DDBJ whole genome shotgun (WGS) entry which is preliminary data.</text>
</comment>
<dbReference type="PRINTS" id="PR00325">
    <property type="entry name" value="GERMIN"/>
</dbReference>
<evidence type="ECO:0000313" key="13">
    <source>
        <dbReference type="Proteomes" id="UP000822688"/>
    </source>
</evidence>
<evidence type="ECO:0000256" key="5">
    <source>
        <dbReference type="ARBA" id="ARBA00022723"/>
    </source>
</evidence>
<keyword evidence="4 10" id="KW-0964">Secreted</keyword>
<feature type="binding site" evidence="8">
    <location>
        <position position="172"/>
    </location>
    <ligand>
        <name>Mn(2+)</name>
        <dbReference type="ChEBI" id="CHEBI:29035"/>
    </ligand>
</feature>
<evidence type="ECO:0000256" key="6">
    <source>
        <dbReference type="ARBA" id="ARBA00023211"/>
    </source>
</evidence>
<evidence type="ECO:0000256" key="10">
    <source>
        <dbReference type="RuleBase" id="RU366015"/>
    </source>
</evidence>
<dbReference type="Pfam" id="PF00190">
    <property type="entry name" value="Cupin_1"/>
    <property type="match status" value="1"/>
</dbReference>
<dbReference type="Proteomes" id="UP000822688">
    <property type="component" value="Chromosome 5"/>
</dbReference>
<dbReference type="GO" id="GO:0030145">
    <property type="term" value="F:manganese ion binding"/>
    <property type="evidence" value="ECO:0007669"/>
    <property type="project" value="UniProtKB-UniRule"/>
</dbReference>
<feature type="binding site" evidence="8">
    <location>
        <position position="126"/>
    </location>
    <ligand>
        <name>Mn(2+)</name>
        <dbReference type="ChEBI" id="CHEBI:29035"/>
    </ligand>
</feature>
<dbReference type="PANTHER" id="PTHR31238">
    <property type="entry name" value="GERMIN-LIKE PROTEIN SUBFAMILY 3 MEMBER 3"/>
    <property type="match status" value="1"/>
</dbReference>
<dbReference type="CDD" id="cd02241">
    <property type="entry name" value="cupin_OxOx"/>
    <property type="match status" value="1"/>
</dbReference>
<sequence>MGAYSTQRSTHDLFKLLVVALCATAFFLSDVHAVDPDPLADFCVADLSPSAPRVNGYACKPRSNVTTDDFVYRGFRQAIATDDQIRQSPTGAVVSLLSAKDWPGLNTQGITHARLDFAIGGVIPLHTHPRAAETLFVVKGTIYTGFIGDDNVLYASTLQVGDVTIFPKALLHFQLNVGNETAITFNTLNSQAPGLLVTALQLFKPNITSAVIEKSFGVDATTVQLLKGTYPGHP</sequence>
<dbReference type="AlphaFoldDB" id="A0A8T0HZ52"/>
<evidence type="ECO:0000256" key="4">
    <source>
        <dbReference type="ARBA" id="ARBA00022525"/>
    </source>
</evidence>
<keyword evidence="5 7" id="KW-0479">Metal-binding</keyword>
<evidence type="ECO:0000256" key="1">
    <source>
        <dbReference type="ARBA" id="ARBA00004271"/>
    </source>
</evidence>
<dbReference type="SUPFAM" id="SSF51182">
    <property type="entry name" value="RmlC-like cupins"/>
    <property type="match status" value="1"/>
</dbReference>
<proteinExistence type="inferred from homology"/>
<dbReference type="EMBL" id="CM026425">
    <property type="protein sequence ID" value="KAG0576057.1"/>
    <property type="molecule type" value="Genomic_DNA"/>
</dbReference>
<comment type="subcellular location">
    <subcellularLocation>
        <location evidence="1 10">Secreted</location>
        <location evidence="1 10">Extracellular space</location>
        <location evidence="1 10">Apoplast</location>
    </subcellularLocation>
</comment>
<evidence type="ECO:0000256" key="3">
    <source>
        <dbReference type="ARBA" id="ARBA00022523"/>
    </source>
</evidence>
<comment type="similarity">
    <text evidence="2 10">Belongs to the germin family.</text>
</comment>
<dbReference type="InterPro" id="IPR001929">
    <property type="entry name" value="Germin"/>
</dbReference>
<feature type="disulfide bond" evidence="9">
    <location>
        <begin position="43"/>
        <end position="59"/>
    </location>
</feature>
<keyword evidence="13" id="KW-1185">Reference proteome</keyword>
<organism evidence="12 13">
    <name type="scientific">Ceratodon purpureus</name>
    <name type="common">Fire moss</name>
    <name type="synonym">Dicranum purpureum</name>
    <dbReference type="NCBI Taxonomy" id="3225"/>
    <lineage>
        <taxon>Eukaryota</taxon>
        <taxon>Viridiplantae</taxon>
        <taxon>Streptophyta</taxon>
        <taxon>Embryophyta</taxon>
        <taxon>Bryophyta</taxon>
        <taxon>Bryophytina</taxon>
        <taxon>Bryopsida</taxon>
        <taxon>Dicranidae</taxon>
        <taxon>Pseudoditrichales</taxon>
        <taxon>Ditrichaceae</taxon>
        <taxon>Ceratodon</taxon>
    </lineage>
</organism>
<accession>A0A8T0HZ52</accession>
<reference evidence="12" key="1">
    <citation type="submission" date="2020-06" db="EMBL/GenBank/DDBJ databases">
        <title>WGS assembly of Ceratodon purpureus strain R40.</title>
        <authorList>
            <person name="Carey S.B."/>
            <person name="Jenkins J."/>
            <person name="Shu S."/>
            <person name="Lovell J.T."/>
            <person name="Sreedasyam A."/>
            <person name="Maumus F."/>
            <person name="Tiley G.P."/>
            <person name="Fernandez-Pozo N."/>
            <person name="Barry K."/>
            <person name="Chen C."/>
            <person name="Wang M."/>
            <person name="Lipzen A."/>
            <person name="Daum C."/>
            <person name="Saski C.A."/>
            <person name="Payton A.C."/>
            <person name="Mcbreen J.C."/>
            <person name="Conrad R.E."/>
            <person name="Kollar L.M."/>
            <person name="Olsson S."/>
            <person name="Huttunen S."/>
            <person name="Landis J.B."/>
            <person name="Wickett N.J."/>
            <person name="Johnson M.G."/>
            <person name="Rensing S.A."/>
            <person name="Grimwood J."/>
            <person name="Schmutz J."/>
            <person name="Mcdaniel S.F."/>
        </authorList>
    </citation>
    <scope>NUCLEOTIDE SEQUENCE</scope>
    <source>
        <strain evidence="12">R40</strain>
    </source>
</reference>
<feature type="binding site" evidence="8">
    <location>
        <position position="133"/>
    </location>
    <ligand>
        <name>Mn(2+)</name>
        <dbReference type="ChEBI" id="CHEBI:29035"/>
    </ligand>
</feature>
<feature type="signal peptide" evidence="10">
    <location>
        <begin position="1"/>
        <end position="33"/>
    </location>
</feature>
<protein>
    <recommendedName>
        <fullName evidence="10">Germin-like protein</fullName>
    </recommendedName>
</protein>
<dbReference type="GO" id="GO:0048046">
    <property type="term" value="C:apoplast"/>
    <property type="evidence" value="ECO:0007669"/>
    <property type="project" value="UniProtKB-SubCell"/>
</dbReference>
<keyword evidence="3 10" id="KW-0052">Apoplast</keyword>
<keyword evidence="9" id="KW-1015">Disulfide bond</keyword>
<evidence type="ECO:0000256" key="7">
    <source>
        <dbReference type="PIRSR" id="PIRSR601929-1"/>
    </source>
</evidence>
<evidence type="ECO:0000256" key="2">
    <source>
        <dbReference type="ARBA" id="ARBA00007456"/>
    </source>
</evidence>
<dbReference type="InterPro" id="IPR014710">
    <property type="entry name" value="RmlC-like_jellyroll"/>
</dbReference>
<evidence type="ECO:0000256" key="8">
    <source>
        <dbReference type="PIRSR" id="PIRSR601929-2"/>
    </source>
</evidence>
<feature type="binding site" evidence="7">
    <location>
        <position position="128"/>
    </location>
    <ligand>
        <name>oxalate</name>
        <dbReference type="ChEBI" id="CHEBI:30623"/>
    </ligand>
</feature>
<gene>
    <name evidence="12" type="ORF">KC19_5G051800</name>
</gene>
<keyword evidence="10" id="KW-0732">Signal</keyword>
<dbReference type="InterPro" id="IPR006045">
    <property type="entry name" value="Cupin_1"/>
</dbReference>
<evidence type="ECO:0000313" key="12">
    <source>
        <dbReference type="EMBL" id="KAG0576057.1"/>
    </source>
</evidence>
<feature type="binding site" evidence="7">
    <location>
        <position position="133"/>
    </location>
    <ligand>
        <name>oxalate</name>
        <dbReference type="ChEBI" id="CHEBI:30623"/>
    </ligand>
</feature>
<dbReference type="Gene3D" id="2.60.120.10">
    <property type="entry name" value="Jelly Rolls"/>
    <property type="match status" value="1"/>
</dbReference>
<name>A0A8T0HZ52_CERPU</name>
<feature type="domain" description="Cupin type-1" evidence="11">
    <location>
        <begin position="77"/>
        <end position="224"/>
    </location>
</feature>
<feature type="binding site" evidence="8">
    <location>
        <position position="128"/>
    </location>
    <ligand>
        <name>Mn(2+)</name>
        <dbReference type="ChEBI" id="CHEBI:29035"/>
    </ligand>
</feature>
<dbReference type="SMART" id="SM00835">
    <property type="entry name" value="Cupin_1"/>
    <property type="match status" value="1"/>
</dbReference>